<organism evidence="2 3">
    <name type="scientific">Verticillium longisporum</name>
    <name type="common">Verticillium dahliae var. longisporum</name>
    <dbReference type="NCBI Taxonomy" id="100787"/>
    <lineage>
        <taxon>Eukaryota</taxon>
        <taxon>Fungi</taxon>
        <taxon>Dikarya</taxon>
        <taxon>Ascomycota</taxon>
        <taxon>Pezizomycotina</taxon>
        <taxon>Sordariomycetes</taxon>
        <taxon>Hypocreomycetidae</taxon>
        <taxon>Glomerellales</taxon>
        <taxon>Plectosphaerellaceae</taxon>
        <taxon>Verticillium</taxon>
    </lineage>
</organism>
<feature type="region of interest" description="Disordered" evidence="1">
    <location>
        <begin position="1"/>
        <end position="36"/>
    </location>
</feature>
<dbReference type="Proteomes" id="UP000045706">
    <property type="component" value="Unassembled WGS sequence"/>
</dbReference>
<dbReference type="EMBL" id="CVQI01027779">
    <property type="protein sequence ID" value="CRK35424.1"/>
    <property type="molecule type" value="Genomic_DNA"/>
</dbReference>
<name>A0A0G4MMK3_VERLO</name>
<evidence type="ECO:0000313" key="3">
    <source>
        <dbReference type="Proteomes" id="UP000045706"/>
    </source>
</evidence>
<evidence type="ECO:0008006" key="4">
    <source>
        <dbReference type="Google" id="ProtNLM"/>
    </source>
</evidence>
<protein>
    <recommendedName>
        <fullName evidence="4">BZIP domain-containing protein</fullName>
    </recommendedName>
</protein>
<reference evidence="3" key="1">
    <citation type="submission" date="2015-05" db="EMBL/GenBank/DDBJ databases">
        <authorList>
            <person name="Fogelqvist Johan"/>
        </authorList>
    </citation>
    <scope>NUCLEOTIDE SEQUENCE [LARGE SCALE GENOMIC DNA]</scope>
</reference>
<accession>A0A0G4MMK3</accession>
<gene>
    <name evidence="2" type="ORF">BN1723_004154</name>
</gene>
<dbReference type="AlphaFoldDB" id="A0A0G4MMK3"/>
<feature type="compositionally biased region" description="Basic and acidic residues" evidence="1">
    <location>
        <begin position="15"/>
        <end position="31"/>
    </location>
</feature>
<sequence>MNVWTPAYDQSNRMASRDNKAADAASRRERGVIAQREYRKRHANKVQILQDENTALRKAIEDIDTALRSRGLLVGDLSKVLNRARQAAGLPELQAYSELGILHEAGLSSSA</sequence>
<evidence type="ECO:0000256" key="1">
    <source>
        <dbReference type="SAM" id="MobiDB-lite"/>
    </source>
</evidence>
<evidence type="ECO:0000313" key="2">
    <source>
        <dbReference type="EMBL" id="CRK35424.1"/>
    </source>
</evidence>
<proteinExistence type="predicted"/>